<feature type="domain" description="F-box" evidence="1">
    <location>
        <begin position="1"/>
        <end position="47"/>
    </location>
</feature>
<dbReference type="Gramene" id="CDY69565">
    <property type="protein sequence ID" value="CDY69565"/>
    <property type="gene ID" value="GSBRNA2T00088865001"/>
</dbReference>
<gene>
    <name evidence="3" type="primary">BnaCnng64220D</name>
    <name evidence="2" type="ORF">DARMORV10_C03P89290.1</name>
    <name evidence="3" type="ORF">GSBRNA2T00088865001</name>
</gene>
<evidence type="ECO:0000313" key="3">
    <source>
        <dbReference type="EMBL" id="CDY69565.1"/>
    </source>
</evidence>
<dbReference type="Proteomes" id="UP001295469">
    <property type="component" value="Chromosome C03"/>
</dbReference>
<dbReference type="PANTHER" id="PTHR31111:SF50">
    <property type="entry name" value="F-BOX DOMAIN-CONTAINING PROTEIN"/>
    <property type="match status" value="1"/>
</dbReference>
<dbReference type="Proteomes" id="UP000028999">
    <property type="component" value="Unassembled WGS sequence"/>
</dbReference>
<dbReference type="Pfam" id="PF08268">
    <property type="entry name" value="FBA_3"/>
    <property type="match status" value="1"/>
</dbReference>
<dbReference type="PROSITE" id="PS50181">
    <property type="entry name" value="FBOX"/>
    <property type="match status" value="1"/>
</dbReference>
<dbReference type="AlphaFoldDB" id="A0A078JT14"/>
<dbReference type="EMBL" id="LK039729">
    <property type="protein sequence ID" value="CDY69565.1"/>
    <property type="molecule type" value="Genomic_DNA"/>
</dbReference>
<proteinExistence type="predicted"/>
<dbReference type="InterPro" id="IPR001810">
    <property type="entry name" value="F-box_dom"/>
</dbReference>
<protein>
    <submittedName>
        <fullName evidence="2">(rape) hypothetical protein</fullName>
    </submittedName>
    <submittedName>
        <fullName evidence="3">BnaCnng64220D protein</fullName>
    </submittedName>
</protein>
<dbReference type="EMBL" id="HG994367">
    <property type="protein sequence ID" value="CAF1712155.1"/>
    <property type="molecule type" value="Genomic_DNA"/>
</dbReference>
<evidence type="ECO:0000313" key="4">
    <source>
        <dbReference type="Proteomes" id="UP000028999"/>
    </source>
</evidence>
<dbReference type="Gene3D" id="1.20.1280.50">
    <property type="match status" value="1"/>
</dbReference>
<dbReference type="OrthoDB" id="1113104at2759"/>
<evidence type="ECO:0000313" key="2">
    <source>
        <dbReference type="EMBL" id="CAF1712155.1"/>
    </source>
</evidence>
<reference evidence="3 4" key="1">
    <citation type="journal article" date="2014" name="Science">
        <title>Plant genetics. Early allopolyploid evolution in the post-Neolithic Brassica napus oilseed genome.</title>
        <authorList>
            <person name="Chalhoub B."/>
            <person name="Denoeud F."/>
            <person name="Liu S."/>
            <person name="Parkin I.A."/>
            <person name="Tang H."/>
            <person name="Wang X."/>
            <person name="Chiquet J."/>
            <person name="Belcram H."/>
            <person name="Tong C."/>
            <person name="Samans B."/>
            <person name="Correa M."/>
            <person name="Da Silva C."/>
            <person name="Just J."/>
            <person name="Falentin C."/>
            <person name="Koh C.S."/>
            <person name="Le Clainche I."/>
            <person name="Bernard M."/>
            <person name="Bento P."/>
            <person name="Noel B."/>
            <person name="Labadie K."/>
            <person name="Alberti A."/>
            <person name="Charles M."/>
            <person name="Arnaud D."/>
            <person name="Guo H."/>
            <person name="Daviaud C."/>
            <person name="Alamery S."/>
            <person name="Jabbari K."/>
            <person name="Zhao M."/>
            <person name="Edger P.P."/>
            <person name="Chelaifa H."/>
            <person name="Tack D."/>
            <person name="Lassalle G."/>
            <person name="Mestiri I."/>
            <person name="Schnel N."/>
            <person name="Le Paslier M.C."/>
            <person name="Fan G."/>
            <person name="Renault V."/>
            <person name="Bayer P.E."/>
            <person name="Golicz A.A."/>
            <person name="Manoli S."/>
            <person name="Lee T.H."/>
            <person name="Thi V.H."/>
            <person name="Chalabi S."/>
            <person name="Hu Q."/>
            <person name="Fan C."/>
            <person name="Tollenaere R."/>
            <person name="Lu Y."/>
            <person name="Battail C."/>
            <person name="Shen J."/>
            <person name="Sidebottom C.H."/>
            <person name="Wang X."/>
            <person name="Canaguier A."/>
            <person name="Chauveau A."/>
            <person name="Berard A."/>
            <person name="Deniot G."/>
            <person name="Guan M."/>
            <person name="Liu Z."/>
            <person name="Sun F."/>
            <person name="Lim Y.P."/>
            <person name="Lyons E."/>
            <person name="Town C.D."/>
            <person name="Bancroft I."/>
            <person name="Wang X."/>
            <person name="Meng J."/>
            <person name="Ma J."/>
            <person name="Pires J.C."/>
            <person name="King G.J."/>
            <person name="Brunel D."/>
            <person name="Delourme R."/>
            <person name="Renard M."/>
            <person name="Aury J.M."/>
            <person name="Adams K.L."/>
            <person name="Batley J."/>
            <person name="Snowdon R.J."/>
            <person name="Tost J."/>
            <person name="Edwards D."/>
            <person name="Zhou Y."/>
            <person name="Hua W."/>
            <person name="Sharpe A.G."/>
            <person name="Paterson A.H."/>
            <person name="Guan C."/>
            <person name="Wincker P."/>
        </authorList>
    </citation>
    <scope>NUCLEOTIDE SEQUENCE [LARGE SCALE GENOMIC DNA]</scope>
    <source>
        <strain evidence="4">cv. Darmor-bzh</strain>
    </source>
</reference>
<dbReference type="NCBIfam" id="TIGR01640">
    <property type="entry name" value="F_box_assoc_1"/>
    <property type="match status" value="1"/>
</dbReference>
<dbReference type="SMART" id="SM00256">
    <property type="entry name" value="FBOX"/>
    <property type="match status" value="1"/>
</dbReference>
<evidence type="ECO:0000259" key="1">
    <source>
        <dbReference type="PROSITE" id="PS50181"/>
    </source>
</evidence>
<dbReference type="OMA" id="NAITCEI"/>
<organism evidence="3 4">
    <name type="scientific">Brassica napus</name>
    <name type="common">Rape</name>
    <dbReference type="NCBI Taxonomy" id="3708"/>
    <lineage>
        <taxon>Eukaryota</taxon>
        <taxon>Viridiplantae</taxon>
        <taxon>Streptophyta</taxon>
        <taxon>Embryophyta</taxon>
        <taxon>Tracheophyta</taxon>
        <taxon>Spermatophyta</taxon>
        <taxon>Magnoliopsida</taxon>
        <taxon>eudicotyledons</taxon>
        <taxon>Gunneridae</taxon>
        <taxon>Pentapetalae</taxon>
        <taxon>rosids</taxon>
        <taxon>malvids</taxon>
        <taxon>Brassicales</taxon>
        <taxon>Brassicaceae</taxon>
        <taxon>Brassiceae</taxon>
        <taxon>Brassica</taxon>
    </lineage>
</organism>
<dbReference type="SUPFAM" id="SSF81383">
    <property type="entry name" value="F-box domain"/>
    <property type="match status" value="1"/>
</dbReference>
<dbReference type="InterPro" id="IPR017451">
    <property type="entry name" value="F-box-assoc_interact_dom"/>
</dbReference>
<dbReference type="InterPro" id="IPR013187">
    <property type="entry name" value="F-box-assoc_dom_typ3"/>
</dbReference>
<name>A0A078JT14_BRANA</name>
<dbReference type="PANTHER" id="PTHR31111">
    <property type="entry name" value="BNAA05G37150D PROTEIN-RELATED"/>
    <property type="match status" value="1"/>
</dbReference>
<accession>A0A078JT14</accession>
<keyword evidence="4" id="KW-1185">Reference proteome</keyword>
<dbReference type="InterPro" id="IPR036047">
    <property type="entry name" value="F-box-like_dom_sf"/>
</dbReference>
<sequence>MNSIPLDLLYEIFSRMPTKSVGRSRCVSEQWRSILCSADFTEYFLTKSSTRPSLLFAMDSFRSNEFLFFSSPPQIPSKPSSSSLSLAAAYFKLNMQLEFCGHAAGLFCFRRMQFTRKDWENTVHVICNPSLGQYVFLPTLTTSSRTFLGFDPIDKVFKVLSPDDAFSSSFANILTLGTGEKRWRKVHFPLAHSPVSKGICINGSLYYLARENTTYFIVCFDVRSEKFKLIQGSFLDSDARLKLINYKGKLGVISLPRENWDSRVGLNIRSKEEVRIWVLEDGEQQDWSEYAYTLPGDKFRDVECDVLEVYVAGVTSATGDIVLMNPNYHHHSKPFYVFYFHPERNVIKRVEVQGFGNHGRVVNAFVDHVEDLTFDMKSWQLDFLKFESINKFNALCLLEDI</sequence>
<dbReference type="KEGG" id="bna:106388967"/>
<dbReference type="Pfam" id="PF00646">
    <property type="entry name" value="F-box"/>
    <property type="match status" value="1"/>
</dbReference>
<reference evidence="3" key="2">
    <citation type="submission" date="2014-06" db="EMBL/GenBank/DDBJ databases">
        <authorList>
            <person name="Genoscope - CEA"/>
        </authorList>
    </citation>
    <scope>NUCLEOTIDE SEQUENCE</scope>
</reference>
<reference evidence="2" key="3">
    <citation type="submission" date="2021-01" db="EMBL/GenBank/DDBJ databases">
        <authorList>
            <consortium name="Genoscope - CEA"/>
            <person name="William W."/>
        </authorList>
    </citation>
    <scope>NUCLEOTIDE SEQUENCE</scope>
</reference>
<dbReference type="PaxDb" id="3708-A0A078JT14"/>